<comment type="caution">
    <text evidence="1">The sequence shown here is derived from an EMBL/GenBank/DDBJ whole genome shotgun (WGS) entry which is preliminary data.</text>
</comment>
<dbReference type="RefSeq" id="WP_345730496.1">
    <property type="nucleotide sequence ID" value="NZ_BAAAYN010000031.1"/>
</dbReference>
<dbReference type="EMBL" id="BAAAYN010000031">
    <property type="protein sequence ID" value="GAA3391274.1"/>
    <property type="molecule type" value="Genomic_DNA"/>
</dbReference>
<reference evidence="2" key="1">
    <citation type="journal article" date="2019" name="Int. J. Syst. Evol. Microbiol.">
        <title>The Global Catalogue of Microorganisms (GCM) 10K type strain sequencing project: providing services to taxonomists for standard genome sequencing and annotation.</title>
        <authorList>
            <consortium name="The Broad Institute Genomics Platform"/>
            <consortium name="The Broad Institute Genome Sequencing Center for Infectious Disease"/>
            <person name="Wu L."/>
            <person name="Ma J."/>
        </authorList>
    </citation>
    <scope>NUCLEOTIDE SEQUENCE [LARGE SCALE GENOMIC DNA]</scope>
    <source>
        <strain evidence="2">JCM 9458</strain>
    </source>
</reference>
<protein>
    <recommendedName>
        <fullName evidence="3">DNA-binding protein</fullName>
    </recommendedName>
</protein>
<evidence type="ECO:0000313" key="2">
    <source>
        <dbReference type="Proteomes" id="UP001501676"/>
    </source>
</evidence>
<dbReference type="SUPFAM" id="SSF47789">
    <property type="entry name" value="C-terminal domain of RNA polymerase alpha subunit"/>
    <property type="match status" value="1"/>
</dbReference>
<evidence type="ECO:0008006" key="3">
    <source>
        <dbReference type="Google" id="ProtNLM"/>
    </source>
</evidence>
<sequence>MTEESDFPKSIGRPATNALVAAGYTELNQLVGVPAKDLKKLHGMGPKALGILQAALTERGQRLG</sequence>
<gene>
    <name evidence="1" type="ORF">GCM10020369_48570</name>
</gene>
<name>A0ABP6T2C8_9ACTN</name>
<organism evidence="1 2">
    <name type="scientific">Cryptosporangium minutisporangium</name>
    <dbReference type="NCBI Taxonomy" id="113569"/>
    <lineage>
        <taxon>Bacteria</taxon>
        <taxon>Bacillati</taxon>
        <taxon>Actinomycetota</taxon>
        <taxon>Actinomycetes</taxon>
        <taxon>Cryptosporangiales</taxon>
        <taxon>Cryptosporangiaceae</taxon>
        <taxon>Cryptosporangium</taxon>
    </lineage>
</organism>
<accession>A0ABP6T2C8</accession>
<dbReference type="Gene3D" id="1.10.150.20">
    <property type="entry name" value="5' to 3' exonuclease, C-terminal subdomain"/>
    <property type="match status" value="1"/>
</dbReference>
<proteinExistence type="predicted"/>
<keyword evidence="2" id="KW-1185">Reference proteome</keyword>
<evidence type="ECO:0000313" key="1">
    <source>
        <dbReference type="EMBL" id="GAA3391274.1"/>
    </source>
</evidence>
<dbReference type="Proteomes" id="UP001501676">
    <property type="component" value="Unassembled WGS sequence"/>
</dbReference>